<accession>A0ACC3BZ26</accession>
<protein>
    <submittedName>
        <fullName evidence="1">Uncharacterized protein</fullName>
    </submittedName>
</protein>
<evidence type="ECO:0000313" key="2">
    <source>
        <dbReference type="Proteomes" id="UP000798662"/>
    </source>
</evidence>
<sequence>MVPTFSADKLYDGTPILSQSGHALAHAVPAGIRPMRLDVNIIASSVEELTEKVAEYGKHLDTQGNILEQMAKTIHNLKTEMSTSDRELKQMVGLDRGNMDGMRKDFKRAKDNKRELVRIRNHLRSNAKSETATTIEARRVCLNADNAMDQMNMAIEEELMLTEEEARAPALSRKVYPGRKSKTTMARVRAVPMRSRSHTLQGYKEVLIQVHFEIPGIPMSTSSKRCGKRKRSASADLLDQVASLLEKPTANKWLDNLAYQKSELGVSAIRKTIMRLMELVGASHRVVEPDNIEGTQYVDCTLAHAAIMAVSSKKTLP</sequence>
<gene>
    <name evidence="1" type="ORF">I4F81_005425</name>
</gene>
<reference evidence="1" key="1">
    <citation type="submission" date="2019-11" db="EMBL/GenBank/DDBJ databases">
        <title>Nori genome reveals adaptations in red seaweeds to the harsh intertidal environment.</title>
        <authorList>
            <person name="Wang D."/>
            <person name="Mao Y."/>
        </authorList>
    </citation>
    <scope>NUCLEOTIDE SEQUENCE</scope>
    <source>
        <tissue evidence="1">Gametophyte</tissue>
    </source>
</reference>
<organism evidence="1 2">
    <name type="scientific">Pyropia yezoensis</name>
    <name type="common">Susabi-nori</name>
    <name type="synonym">Porphyra yezoensis</name>
    <dbReference type="NCBI Taxonomy" id="2788"/>
    <lineage>
        <taxon>Eukaryota</taxon>
        <taxon>Rhodophyta</taxon>
        <taxon>Bangiophyceae</taxon>
        <taxon>Bangiales</taxon>
        <taxon>Bangiaceae</taxon>
        <taxon>Pyropia</taxon>
    </lineage>
</organism>
<proteinExistence type="predicted"/>
<keyword evidence="2" id="KW-1185">Reference proteome</keyword>
<dbReference type="EMBL" id="CM020619">
    <property type="protein sequence ID" value="KAK1862858.1"/>
    <property type="molecule type" value="Genomic_DNA"/>
</dbReference>
<comment type="caution">
    <text evidence="1">The sequence shown here is derived from an EMBL/GenBank/DDBJ whole genome shotgun (WGS) entry which is preliminary data.</text>
</comment>
<dbReference type="Proteomes" id="UP000798662">
    <property type="component" value="Chromosome 2"/>
</dbReference>
<name>A0ACC3BZ26_PYRYE</name>
<evidence type="ECO:0000313" key="1">
    <source>
        <dbReference type="EMBL" id="KAK1862858.1"/>
    </source>
</evidence>